<dbReference type="PANTHER" id="PTHR32114:SF2">
    <property type="entry name" value="ABC TRANSPORTER ABCH.3"/>
    <property type="match status" value="1"/>
</dbReference>
<evidence type="ECO:0000256" key="5">
    <source>
        <dbReference type="SAM" id="MobiDB-lite"/>
    </source>
</evidence>
<evidence type="ECO:0000256" key="3">
    <source>
        <dbReference type="ARBA" id="ARBA00013368"/>
    </source>
</evidence>
<proteinExistence type="inferred from homology"/>
<dbReference type="PANTHER" id="PTHR32114">
    <property type="entry name" value="ABC TRANSPORTER ABCH.3"/>
    <property type="match status" value="1"/>
</dbReference>
<sequence>MRPLKLTMQAFGSYGKRTTIDFTKADQNLFLIAGNTGAGKSTIFDAIAFALYGEASSGLNKKDGTELQSQFSASGTEPFVELVFSEDNGAYPEGNEYTVRRVPRHVRPLKRGQGTKEESESVSLLMPDKTEYPRKETDEKIRELVGLTKNQFMQVAMIAQGEFMELLRSKSDEKREIFRRLFHTELYRDIVDELGRRRRENQREMAQICAVCRTEAAHVAIPEEYENAGLLEKLKEEVVGTEPFSSGAMEEFLQELAAARGWLEGKKSAAQAEQEAAEAFYLEKREAVSGARELLTRFEELERAQKELEECAAVEEEMRENLRLAAQIRAAWEIRSVFLRCQDSADRLANVQKELENRREKKPRWEQEAAQARKREEEARELWEKEAQRCAAVSQKANRALENFARKREAEADARRKEEAARRAEENREAARKRLSDLEDMEAGWRKREADLEDAPAGQERWKAESAEKSGLEADLSALEGLERGAKDRRRQAEAAQEAYARASAAYEQKNAEYEGARRDFLNAQAGFLAREQLREGKPCPVCGSLDHPSPCRLEEGNGILSREALEELGDAANRLRDGQERAAAKAHAAREVAAEQEKRQKEADGAFRKRMKEAAARFGFSRDFGGDASAGPEPVGISARAALAGWGRSLEARGRALREELQELERVRNDLAGAKERREEMKAEADRMEEAAANARAALERSRAALESLSVSGDYSDEGEARAALERAQRGLEEKKEGADRAQRESGEAGARLENVKALIRRYEQEIPGLEEEWNQRRREYEAVLEEKGMDEAGWKLFTQRYEPGRADAFQNAADAHRQKRAAAGRLLDAAQKAVEGRERPDLAKLTAAQEEAQRRRDAARERTERIREVFGANDRAYRALAPKMKESGALMARYQRISGMYDLLAGNVSGSRMDIETFVQRRYLERILERANRRFGEMSAGQFELRLRDLESAGIGKNRGLDLMVYSSVTGKEREVRTLSGGESFMAALSLALGMADQIQESSSAVHLDMMFIDEGFGSLDEHSRDQAVRVLQEMAGGSKLIGIISHVTELKQEIEDQLIVTRDDEGSHVRWQIS</sequence>
<dbReference type="Pfam" id="PF13476">
    <property type="entry name" value="AAA_23"/>
    <property type="match status" value="1"/>
</dbReference>
<feature type="region of interest" description="Disordered" evidence="5">
    <location>
        <begin position="407"/>
        <end position="431"/>
    </location>
</feature>
<dbReference type="GO" id="GO:0016887">
    <property type="term" value="F:ATP hydrolysis activity"/>
    <property type="evidence" value="ECO:0007669"/>
    <property type="project" value="InterPro"/>
</dbReference>
<feature type="coiled-coil region" evidence="4">
    <location>
        <begin position="479"/>
        <end position="520"/>
    </location>
</feature>
<name>A0A9D2MQ84_9FIRM</name>
<feature type="region of interest" description="Disordered" evidence="5">
    <location>
        <begin position="710"/>
        <end position="751"/>
    </location>
</feature>
<feature type="compositionally biased region" description="Basic and acidic residues" evidence="5">
    <location>
        <begin position="460"/>
        <end position="472"/>
    </location>
</feature>
<dbReference type="SUPFAM" id="SSF52540">
    <property type="entry name" value="P-loop containing nucleoside triphosphate hydrolases"/>
    <property type="match status" value="1"/>
</dbReference>
<evidence type="ECO:0000256" key="4">
    <source>
        <dbReference type="SAM" id="Coils"/>
    </source>
</evidence>
<feature type="region of interest" description="Disordered" evidence="5">
    <location>
        <begin position="449"/>
        <end position="476"/>
    </location>
</feature>
<keyword evidence="4" id="KW-0175">Coiled coil</keyword>
<reference evidence="7" key="1">
    <citation type="journal article" date="2021" name="PeerJ">
        <title>Extensive microbial diversity within the chicken gut microbiome revealed by metagenomics and culture.</title>
        <authorList>
            <person name="Gilroy R."/>
            <person name="Ravi A."/>
            <person name="Getino M."/>
            <person name="Pursley I."/>
            <person name="Horton D.L."/>
            <person name="Alikhan N.F."/>
            <person name="Baker D."/>
            <person name="Gharbi K."/>
            <person name="Hall N."/>
            <person name="Watson M."/>
            <person name="Adriaenssens E.M."/>
            <person name="Foster-Nyarko E."/>
            <person name="Jarju S."/>
            <person name="Secka A."/>
            <person name="Antonio M."/>
            <person name="Oren A."/>
            <person name="Chaudhuri R.R."/>
            <person name="La Ragione R."/>
            <person name="Hildebrand F."/>
            <person name="Pallen M.J."/>
        </authorList>
    </citation>
    <scope>NUCLEOTIDE SEQUENCE</scope>
    <source>
        <strain evidence="7">USAMLcec3-2134</strain>
    </source>
</reference>
<feature type="domain" description="Rad50/SbcC-type AAA" evidence="6">
    <location>
        <begin position="5"/>
        <end position="202"/>
    </location>
</feature>
<dbReference type="GO" id="GO:0006302">
    <property type="term" value="P:double-strand break repair"/>
    <property type="evidence" value="ECO:0007669"/>
    <property type="project" value="InterPro"/>
</dbReference>
<dbReference type="Pfam" id="PF13558">
    <property type="entry name" value="SbcC_Walker_B"/>
    <property type="match status" value="1"/>
</dbReference>
<accession>A0A9D2MQ84</accession>
<evidence type="ECO:0000313" key="7">
    <source>
        <dbReference type="EMBL" id="HJB90554.1"/>
    </source>
</evidence>
<evidence type="ECO:0000256" key="2">
    <source>
        <dbReference type="ARBA" id="ARBA00011322"/>
    </source>
</evidence>
<comment type="caution">
    <text evidence="7">The sequence shown here is derived from an EMBL/GenBank/DDBJ whole genome shotgun (WGS) entry which is preliminary data.</text>
</comment>
<reference evidence="7" key="2">
    <citation type="submission" date="2021-04" db="EMBL/GenBank/DDBJ databases">
        <authorList>
            <person name="Gilroy R."/>
        </authorList>
    </citation>
    <scope>NUCLEOTIDE SEQUENCE</scope>
    <source>
        <strain evidence="7">USAMLcec3-2134</strain>
    </source>
</reference>
<dbReference type="Proteomes" id="UP000886883">
    <property type="component" value="Unassembled WGS sequence"/>
</dbReference>
<evidence type="ECO:0000313" key="8">
    <source>
        <dbReference type="Proteomes" id="UP000886883"/>
    </source>
</evidence>
<dbReference type="EMBL" id="DWXE01000011">
    <property type="protein sequence ID" value="HJB90554.1"/>
    <property type="molecule type" value="Genomic_DNA"/>
</dbReference>
<dbReference type="InterPro" id="IPR038729">
    <property type="entry name" value="Rad50/SbcC_AAA"/>
</dbReference>
<evidence type="ECO:0000256" key="1">
    <source>
        <dbReference type="ARBA" id="ARBA00006930"/>
    </source>
</evidence>
<protein>
    <recommendedName>
        <fullName evidence="3">Nuclease SbcCD subunit C</fullName>
    </recommendedName>
</protein>
<gene>
    <name evidence="7" type="ORF">H9763_03685</name>
</gene>
<dbReference type="Gene3D" id="3.40.50.300">
    <property type="entry name" value="P-loop containing nucleotide triphosphate hydrolases"/>
    <property type="match status" value="2"/>
</dbReference>
<comment type="subunit">
    <text evidence="2">Heterodimer of SbcC and SbcD.</text>
</comment>
<dbReference type="InterPro" id="IPR027417">
    <property type="entry name" value="P-loop_NTPase"/>
</dbReference>
<feature type="compositionally biased region" description="Basic and acidic residues" evidence="5">
    <location>
        <begin position="720"/>
        <end position="748"/>
    </location>
</feature>
<organism evidence="7 8">
    <name type="scientific">Candidatus Eisenbergiella merdigallinarum</name>
    <dbReference type="NCBI Taxonomy" id="2838552"/>
    <lineage>
        <taxon>Bacteria</taxon>
        <taxon>Bacillati</taxon>
        <taxon>Bacillota</taxon>
        <taxon>Clostridia</taxon>
        <taxon>Lachnospirales</taxon>
        <taxon>Lachnospiraceae</taxon>
        <taxon>Eisenbergiella</taxon>
    </lineage>
</organism>
<feature type="coiled-coil region" evidence="4">
    <location>
        <begin position="844"/>
        <end position="871"/>
    </location>
</feature>
<feature type="region of interest" description="Disordered" evidence="5">
    <location>
        <begin position="667"/>
        <end position="690"/>
    </location>
</feature>
<comment type="similarity">
    <text evidence="1">Belongs to the SMC family. SbcC subfamily.</text>
</comment>
<dbReference type="AlphaFoldDB" id="A0A9D2MQ84"/>
<evidence type="ECO:0000259" key="6">
    <source>
        <dbReference type="Pfam" id="PF13476"/>
    </source>
</evidence>
<feature type="region of interest" description="Disordered" evidence="5">
    <location>
        <begin position="578"/>
        <end position="607"/>
    </location>
</feature>